<protein>
    <recommendedName>
        <fullName evidence="5">Zinc-finger domain-containing protein</fullName>
    </recommendedName>
</protein>
<dbReference type="AlphaFoldDB" id="A0A6M5YYI7"/>
<dbReference type="EMBL" id="CP053452">
    <property type="protein sequence ID" value="QJW97982.1"/>
    <property type="molecule type" value="Genomic_DNA"/>
</dbReference>
<evidence type="ECO:0008006" key="5">
    <source>
        <dbReference type="Google" id="ProtNLM"/>
    </source>
</evidence>
<dbReference type="KEGG" id="ftj:FTUN_5562"/>
<keyword evidence="2" id="KW-0472">Membrane</keyword>
<reference evidence="4" key="1">
    <citation type="submission" date="2020-05" db="EMBL/GenBank/DDBJ databases">
        <title>Frigoriglobus tundricola gen. nov., sp. nov., a psychrotolerant cellulolytic planctomycete of the family Gemmataceae with two divergent copies of 16S rRNA gene.</title>
        <authorList>
            <person name="Kulichevskaya I.S."/>
            <person name="Ivanova A.A."/>
            <person name="Naumoff D.G."/>
            <person name="Beletsky A.V."/>
            <person name="Rijpstra W.I.C."/>
            <person name="Sinninghe Damste J.S."/>
            <person name="Mardanov A.V."/>
            <person name="Ravin N.V."/>
            <person name="Dedysh S.N."/>
        </authorList>
    </citation>
    <scope>NUCLEOTIDE SEQUENCE [LARGE SCALE GENOMIC DNA]</scope>
    <source>
        <strain evidence="4">PL17</strain>
    </source>
</reference>
<dbReference type="RefSeq" id="WP_171473256.1">
    <property type="nucleotide sequence ID" value="NZ_CP053452.2"/>
</dbReference>
<dbReference type="Proteomes" id="UP000503447">
    <property type="component" value="Chromosome"/>
</dbReference>
<gene>
    <name evidence="3" type="ORF">FTUN_5562</name>
</gene>
<feature type="region of interest" description="Disordered" evidence="1">
    <location>
        <begin position="125"/>
        <end position="153"/>
    </location>
</feature>
<evidence type="ECO:0000313" key="3">
    <source>
        <dbReference type="EMBL" id="QJW97982.1"/>
    </source>
</evidence>
<evidence type="ECO:0000256" key="1">
    <source>
        <dbReference type="SAM" id="MobiDB-lite"/>
    </source>
</evidence>
<accession>A0A6M5YYI7</accession>
<keyword evidence="2" id="KW-0812">Transmembrane</keyword>
<organism evidence="3 4">
    <name type="scientific">Frigoriglobus tundricola</name>
    <dbReference type="NCBI Taxonomy" id="2774151"/>
    <lineage>
        <taxon>Bacteria</taxon>
        <taxon>Pseudomonadati</taxon>
        <taxon>Planctomycetota</taxon>
        <taxon>Planctomycetia</taxon>
        <taxon>Gemmatales</taxon>
        <taxon>Gemmataceae</taxon>
        <taxon>Frigoriglobus</taxon>
    </lineage>
</organism>
<proteinExistence type="predicted"/>
<evidence type="ECO:0000256" key="2">
    <source>
        <dbReference type="SAM" id="Phobius"/>
    </source>
</evidence>
<evidence type="ECO:0000313" key="4">
    <source>
        <dbReference type="Proteomes" id="UP000503447"/>
    </source>
</evidence>
<keyword evidence="4" id="KW-1185">Reference proteome</keyword>
<feature type="transmembrane region" description="Helical" evidence="2">
    <location>
        <begin position="80"/>
        <end position="100"/>
    </location>
</feature>
<name>A0A6M5YYI7_9BACT</name>
<sequence>MPDPNLSGTALRYAAGDLPPDEAASFEARLAEDQDAREALAEAVRLSAAAIGQKPPAPHPSFRAAIRARVNLGAHRGHPFAWVGLGGAVVAVCTLVALSVGDRPPANTGAAVAVAAPASTEVAPAPHPIEPPAQAAGGPRDQVASGGATDAPEAIDCCDEPRSVAEIWADLSTTEHLEKARDDETRFRTHVRTLATPNHLYASVKAAGLADAPHP</sequence>
<keyword evidence="2" id="KW-1133">Transmembrane helix</keyword>